<organism evidence="2 3">
    <name type="scientific">Thermanaerothrix solaris</name>
    <dbReference type="NCBI Taxonomy" id="3058434"/>
    <lineage>
        <taxon>Bacteria</taxon>
        <taxon>Bacillati</taxon>
        <taxon>Chloroflexota</taxon>
        <taxon>Anaerolineae</taxon>
        <taxon>Anaerolineales</taxon>
        <taxon>Anaerolineaceae</taxon>
        <taxon>Thermanaerothrix</taxon>
    </lineage>
</organism>
<dbReference type="InterPro" id="IPR049874">
    <property type="entry name" value="ROK_cs"/>
</dbReference>
<dbReference type="InterPro" id="IPR036388">
    <property type="entry name" value="WH-like_DNA-bd_sf"/>
</dbReference>
<dbReference type="SUPFAM" id="SSF46785">
    <property type="entry name" value="Winged helix' DNA-binding domain"/>
    <property type="match status" value="1"/>
</dbReference>
<dbReference type="Gene3D" id="1.10.10.10">
    <property type="entry name" value="Winged helix-like DNA-binding domain superfamily/Winged helix DNA-binding domain"/>
    <property type="match status" value="1"/>
</dbReference>
<gene>
    <name evidence="2" type="ORF">QYE77_07495</name>
</gene>
<sequence length="404" mass="42762">MSPAPLGNRDLMRAHNRSIILNAIKSHGDISRAEIARLTGLSPATVSAITAELIAENLVLEHAEGDSSGGRPPILLRLNPGGGFVVGIKVTEWHLIGALTDLTATVIAKQSSDLPALSLDDVLEGVVNMVSHLTRVGGVRKKQLLGVGLGLAGVVDGNRGVLKYSPTFGWRDIPLRDLLQARLRVPVYVDNDVNTLTLSEKWFGTARTVENFLVVTLGRGVGMGIVVQGQIYRGHGGGAGEFGHIVVDPQGPVCACGGRGCLETLVADPGLLRQAQEAWQRGELSAPVTKIEDLVALAEAGDESARHIFARAGDVLGVQIANLINVFDPAMVIIGGEGTRNGEWMFAPMRQAIARHVMPGLRNGTEIRIDPWGDDAWARGAASLVLGELFKSPIQREAIAGSVG</sequence>
<proteinExistence type="inferred from homology"/>
<dbReference type="PROSITE" id="PS01125">
    <property type="entry name" value="ROK"/>
    <property type="match status" value="1"/>
</dbReference>
<dbReference type="Pfam" id="PF13412">
    <property type="entry name" value="HTH_24"/>
    <property type="match status" value="1"/>
</dbReference>
<comment type="similarity">
    <text evidence="1">Belongs to the ROK (NagC/XylR) family.</text>
</comment>
<evidence type="ECO:0000313" key="3">
    <source>
        <dbReference type="Proteomes" id="UP001254165"/>
    </source>
</evidence>
<protein>
    <submittedName>
        <fullName evidence="2">ROK family transcriptional regulator</fullName>
    </submittedName>
</protein>
<reference evidence="2 3" key="1">
    <citation type="submission" date="2023-07" db="EMBL/GenBank/DDBJ databases">
        <title>Novel species of Thermanaerothrix with wide hydrolytic capabilities.</title>
        <authorList>
            <person name="Zayulina K.S."/>
            <person name="Podosokorskaya O.A."/>
            <person name="Elcheninov A.G."/>
        </authorList>
    </citation>
    <scope>NUCLEOTIDE SEQUENCE [LARGE SCALE GENOMIC DNA]</scope>
    <source>
        <strain evidence="2 3">4228-RoL</strain>
    </source>
</reference>
<dbReference type="EMBL" id="JAUHMF010000001">
    <property type="protein sequence ID" value="MDT8898111.1"/>
    <property type="molecule type" value="Genomic_DNA"/>
</dbReference>
<dbReference type="Pfam" id="PF00480">
    <property type="entry name" value="ROK"/>
    <property type="match status" value="1"/>
</dbReference>
<evidence type="ECO:0000313" key="2">
    <source>
        <dbReference type="EMBL" id="MDT8898111.1"/>
    </source>
</evidence>
<dbReference type="PANTHER" id="PTHR18964">
    <property type="entry name" value="ROK (REPRESSOR, ORF, KINASE) FAMILY"/>
    <property type="match status" value="1"/>
</dbReference>
<dbReference type="Gene3D" id="3.30.420.40">
    <property type="match status" value="2"/>
</dbReference>
<keyword evidence="3" id="KW-1185">Reference proteome</keyword>
<comment type="caution">
    <text evidence="2">The sequence shown here is derived from an EMBL/GenBank/DDBJ whole genome shotgun (WGS) entry which is preliminary data.</text>
</comment>
<dbReference type="PANTHER" id="PTHR18964:SF149">
    <property type="entry name" value="BIFUNCTIONAL UDP-N-ACETYLGLUCOSAMINE 2-EPIMERASE_N-ACETYLMANNOSAMINE KINASE"/>
    <property type="match status" value="1"/>
</dbReference>
<name>A0ABU3NMM8_9CHLR</name>
<dbReference type="Proteomes" id="UP001254165">
    <property type="component" value="Unassembled WGS sequence"/>
</dbReference>
<evidence type="ECO:0000256" key="1">
    <source>
        <dbReference type="ARBA" id="ARBA00006479"/>
    </source>
</evidence>
<dbReference type="CDD" id="cd24073">
    <property type="entry name" value="ASKHA_ATPase_ROK_CYANR"/>
    <property type="match status" value="1"/>
</dbReference>
<dbReference type="InterPro" id="IPR000600">
    <property type="entry name" value="ROK"/>
</dbReference>
<dbReference type="InterPro" id="IPR036390">
    <property type="entry name" value="WH_DNA-bd_sf"/>
</dbReference>
<dbReference type="InterPro" id="IPR043129">
    <property type="entry name" value="ATPase_NBD"/>
</dbReference>
<dbReference type="SUPFAM" id="SSF53067">
    <property type="entry name" value="Actin-like ATPase domain"/>
    <property type="match status" value="1"/>
</dbReference>
<dbReference type="RefSeq" id="WP_315624757.1">
    <property type="nucleotide sequence ID" value="NZ_JAUHMF010000001.1"/>
</dbReference>
<accession>A0ABU3NMM8</accession>